<reference evidence="2 3" key="1">
    <citation type="journal article" date="2019" name="Environ. Microbiol.">
        <title>Species interactions and distinct microbial communities in high Arctic permafrost affected cryosols are associated with the CH4 and CO2 gas fluxes.</title>
        <authorList>
            <person name="Altshuler I."/>
            <person name="Hamel J."/>
            <person name="Turney S."/>
            <person name="Magnuson E."/>
            <person name="Levesque R."/>
            <person name="Greer C."/>
            <person name="Whyte L.G."/>
        </authorList>
    </citation>
    <scope>NUCLEOTIDE SEQUENCE [LARGE SCALE GENOMIC DNA]</scope>
    <source>
        <strain evidence="2 3">S9.3B</strain>
    </source>
</reference>
<evidence type="ECO:0000313" key="3">
    <source>
        <dbReference type="Proteomes" id="UP000317078"/>
    </source>
</evidence>
<accession>A0A502FWH1</accession>
<dbReference type="EMBL" id="RCZP01000018">
    <property type="protein sequence ID" value="TPG53283.1"/>
    <property type="molecule type" value="Genomic_DNA"/>
</dbReference>
<keyword evidence="3" id="KW-1185">Reference proteome</keyword>
<name>A0A502FWH1_9PROT</name>
<dbReference type="AlphaFoldDB" id="A0A502FWH1"/>
<feature type="compositionally biased region" description="Gly residues" evidence="1">
    <location>
        <begin position="279"/>
        <end position="290"/>
    </location>
</feature>
<comment type="caution">
    <text evidence="2">The sequence shown here is derived from an EMBL/GenBank/DDBJ whole genome shotgun (WGS) entry which is preliminary data.</text>
</comment>
<proteinExistence type="predicted"/>
<dbReference type="Proteomes" id="UP000317078">
    <property type="component" value="Unassembled WGS sequence"/>
</dbReference>
<evidence type="ECO:0000313" key="2">
    <source>
        <dbReference type="EMBL" id="TPG53283.1"/>
    </source>
</evidence>
<sequence length="1040" mass="112348">MPANPLDSLKGARLVLSGSKLLSSFAGTPVTASGGVVSVLADQTAIAQDLVLGGGPNAPTFRKPGDAGFQSSYFNGRPYLTFDGNNQRLVSSTINSSTGGILVVAVIRRRTNQPQGYGAPLTVMGDAPNANNHYPFLRPYFRPDAGIYLGNYDYETGDVPASLDTPIVMAFRRNLDGTGRLRINDAVSGTLQGIANPFPGKLMMGNSVFPDTPPDGYQFTAAFDVSDVYVTDALGDEDLLVAHFSRLLGLKPQSAVDAAWVARQAANLTGTDETASTGGSTGGGSTGGGTTPVDTTPSTAYDSFARVYDPATKIKPMPSTGTVAGVVFAPTVTQPSSANDIIGFGFTGPSGVTLPQRMMFFAINFAPGKVQPTDNIEVVYAGSAKEAQMVVLSKHADDGSVDHAQIITTQPQIVNGAAVLAMLRKTATPLSGADVGTDAYATSPIAGTVVYKKRKGLANVQRYVTIGGVYYDTYIDDSGAETVVNTTFNMAPSQLLTGATSSDVRYSGKLASERRFYINCGHALRMNVDVTTFKDGNQDYAWEIMADQCRVPGVSDVGSYFVDINITQGGTPVIQRTNQRIYNLGGWGKFIQTSLSAAQNASNNPPDTCIIFDAGELQRLAVVPPYDLLSGVYESLLAGYASAADGNFRLPYHTAGTQNPNMGGTGGRPDIGVLTQWAQTYFVTMDPRARQWVIAQAEAFRGIPANQWDPINKVPLNNFPGIGTPGAWWDYGNRGTDQGKNPPNMIRTEFAIQRDWDGAHQPMFAYAAYLITGRRQFGDALERQGCYTLGSTFVDARWRQIGGEWHDWCFMQENQPRQAGWAARDIAFTVRLAPDSSAIRLPMRRVLNWNFGYLLSQVPAWRAQQGETYGWLPFSSPYGQSGVGNLWDLKAWMMDHAMAGTWAAVVAGSENAMTYTQSFAKNFYVGRCMHEDVMPLGRGATYRFMVSSSHDIFNPPFTENTWAKLANAAESKWGPNQWDAGNYGRLQMRSNVLIASITNDADARTVCGKHRAHANDSGPYLALSDVRGDPLDWFRELAWA</sequence>
<evidence type="ECO:0000256" key="1">
    <source>
        <dbReference type="SAM" id="MobiDB-lite"/>
    </source>
</evidence>
<organism evidence="2 3">
    <name type="scientific">Muricoccus nepalensis</name>
    <dbReference type="NCBI Taxonomy" id="1854500"/>
    <lineage>
        <taxon>Bacteria</taxon>
        <taxon>Pseudomonadati</taxon>
        <taxon>Pseudomonadota</taxon>
        <taxon>Alphaproteobacteria</taxon>
        <taxon>Acetobacterales</taxon>
        <taxon>Roseomonadaceae</taxon>
        <taxon>Muricoccus</taxon>
    </lineage>
</organism>
<feature type="region of interest" description="Disordered" evidence="1">
    <location>
        <begin position="271"/>
        <end position="297"/>
    </location>
</feature>
<protein>
    <submittedName>
        <fullName evidence="2">Uncharacterized protein</fullName>
    </submittedName>
</protein>
<gene>
    <name evidence="2" type="ORF">EAH89_17345</name>
</gene>